<evidence type="ECO:0000313" key="10">
    <source>
        <dbReference type="EMBL" id="KAA6302689.1"/>
    </source>
</evidence>
<evidence type="ECO:0000256" key="3">
    <source>
        <dbReference type="ARBA" id="ARBA00005656"/>
    </source>
</evidence>
<evidence type="ECO:0000256" key="6">
    <source>
        <dbReference type="ARBA" id="ARBA00022679"/>
    </source>
</evidence>
<reference evidence="10 11" key="1">
    <citation type="submission" date="2019-03" db="EMBL/GenBank/DDBJ databases">
        <title>Single cell metagenomics reveals metabolic interactions within the superorganism composed of flagellate Streblomastix strix and complex community of Bacteroidetes bacteria on its surface.</title>
        <authorList>
            <person name="Treitli S.C."/>
            <person name="Kolisko M."/>
            <person name="Husnik F."/>
            <person name="Keeling P."/>
            <person name="Hampl V."/>
        </authorList>
    </citation>
    <scope>NUCLEOTIDE SEQUENCE [LARGE SCALE GENOMIC DNA]</scope>
    <source>
        <strain evidence="10">St1</strain>
    </source>
</reference>
<keyword evidence="7 10" id="KW-0012">Acyltransferase</keyword>
<dbReference type="SUPFAM" id="SSF53659">
    <property type="entry name" value="Isocitrate/Isopropylmalate dehydrogenase-like"/>
    <property type="match status" value="1"/>
</dbReference>
<evidence type="ECO:0000313" key="11">
    <source>
        <dbReference type="Proteomes" id="UP000324575"/>
    </source>
</evidence>
<dbReference type="Proteomes" id="UP000324575">
    <property type="component" value="Unassembled WGS sequence"/>
</dbReference>
<dbReference type="InterPro" id="IPR050500">
    <property type="entry name" value="Phos_Acetyltrans/Butyryltrans"/>
</dbReference>
<feature type="domain" description="Phosphate acetyl/butaryl transferase" evidence="9">
    <location>
        <begin position="3"/>
        <end position="327"/>
    </location>
</feature>
<dbReference type="AlphaFoldDB" id="A0A5M8P2J6"/>
<organism evidence="10 11">
    <name type="scientific">Candidatus Ordinivivax streblomastigis</name>
    <dbReference type="NCBI Taxonomy" id="2540710"/>
    <lineage>
        <taxon>Bacteria</taxon>
        <taxon>Pseudomonadati</taxon>
        <taxon>Bacteroidota</taxon>
        <taxon>Bacteroidia</taxon>
        <taxon>Bacteroidales</taxon>
        <taxon>Candidatus Ordinivivax</taxon>
    </lineage>
</organism>
<dbReference type="InterPro" id="IPR012147">
    <property type="entry name" value="P_Ac_Bu_trans"/>
</dbReference>
<dbReference type="EC" id="2.3.1.8" evidence="4"/>
<proteinExistence type="inferred from homology"/>
<dbReference type="Gene3D" id="3.40.50.10750">
    <property type="entry name" value="Isocitrate/Isopropylmalate dehydrogenase-like"/>
    <property type="match status" value="1"/>
</dbReference>
<evidence type="ECO:0000256" key="5">
    <source>
        <dbReference type="ARBA" id="ARBA00021528"/>
    </source>
</evidence>
<evidence type="ECO:0000256" key="7">
    <source>
        <dbReference type="ARBA" id="ARBA00023315"/>
    </source>
</evidence>
<comment type="caution">
    <text evidence="10">The sequence shown here is derived from an EMBL/GenBank/DDBJ whole genome shotgun (WGS) entry which is preliminary data.</text>
</comment>
<dbReference type="Gene3D" id="3.40.50.10950">
    <property type="match status" value="1"/>
</dbReference>
<dbReference type="EMBL" id="SNRX01000006">
    <property type="protein sequence ID" value="KAA6302689.1"/>
    <property type="molecule type" value="Genomic_DNA"/>
</dbReference>
<comment type="similarity">
    <text evidence="3">Belongs to the phosphate acetyltransferase and butyryltransferase family.</text>
</comment>
<dbReference type="PIRSF" id="PIRSF000428">
    <property type="entry name" value="P_Ac_trans"/>
    <property type="match status" value="1"/>
</dbReference>
<protein>
    <recommendedName>
        <fullName evidence="5">Phosphate acetyltransferase</fullName>
        <ecNumber evidence="4">2.3.1.8</ecNumber>
    </recommendedName>
    <alternativeName>
        <fullName evidence="8">Phosphotransacetylase</fullName>
    </alternativeName>
</protein>
<evidence type="ECO:0000256" key="8">
    <source>
        <dbReference type="ARBA" id="ARBA00031108"/>
    </source>
</evidence>
<sequence length="333" mass="35330">MNLMQGILAKAKANKQRIVLPEGTEERTLRAADRLIAEEIAHIILIGHPEEIKKLSIEYGLGNIDKAVIVNPLHHAKKAEYAQLLADLRKSKGMILEQASILVEDPLYLGCLMIKAGDADGEIAGAQNTTGDVLRPALQIIKTQPGISVVSGAFLVFTQDKAFGDDGTLVFADCAVMPNPNAQELAEIAVATAQTTRAILGIEPKVAMLSFSTKGSAKHELADKVVEATRIAKEMAPDLNIDGELQADAALVPFIGKSKAPGSAVAGQANVLVFPNLECGNISYKLVQRLGHAEAIGPILQGMAAPINDLSRGCSVEDIYNMVAICANQAINK</sequence>
<dbReference type="InterPro" id="IPR002505">
    <property type="entry name" value="PTA_PTB"/>
</dbReference>
<dbReference type="Pfam" id="PF01515">
    <property type="entry name" value="PTA_PTB"/>
    <property type="match status" value="1"/>
</dbReference>
<dbReference type="InterPro" id="IPR042113">
    <property type="entry name" value="P_AcTrfase_dom1"/>
</dbReference>
<dbReference type="NCBIfam" id="TIGR00651">
    <property type="entry name" value="pta"/>
    <property type="match status" value="1"/>
</dbReference>
<evidence type="ECO:0000256" key="1">
    <source>
        <dbReference type="ARBA" id="ARBA00000705"/>
    </source>
</evidence>
<dbReference type="NCBIfam" id="NF007233">
    <property type="entry name" value="PRK09653.1"/>
    <property type="match status" value="1"/>
</dbReference>
<dbReference type="InterPro" id="IPR042112">
    <property type="entry name" value="P_AcTrfase_dom2"/>
</dbReference>
<comment type="pathway">
    <text evidence="2">Metabolic intermediate biosynthesis; acetyl-CoA biosynthesis; acetyl-CoA from acetate: step 2/2.</text>
</comment>
<name>A0A5M8P2J6_9BACT</name>
<evidence type="ECO:0000256" key="4">
    <source>
        <dbReference type="ARBA" id="ARBA00012707"/>
    </source>
</evidence>
<evidence type="ECO:0000259" key="9">
    <source>
        <dbReference type="Pfam" id="PF01515"/>
    </source>
</evidence>
<gene>
    <name evidence="10" type="ORF">EZS26_001196</name>
</gene>
<comment type="catalytic activity">
    <reaction evidence="1">
        <text>acetyl-CoA + phosphate = acetyl phosphate + CoA</text>
        <dbReference type="Rhea" id="RHEA:19521"/>
        <dbReference type="ChEBI" id="CHEBI:22191"/>
        <dbReference type="ChEBI" id="CHEBI:43474"/>
        <dbReference type="ChEBI" id="CHEBI:57287"/>
        <dbReference type="ChEBI" id="CHEBI:57288"/>
        <dbReference type="EC" id="2.3.1.8"/>
    </reaction>
</comment>
<dbReference type="GO" id="GO:0008959">
    <property type="term" value="F:phosphate acetyltransferase activity"/>
    <property type="evidence" value="ECO:0007669"/>
    <property type="project" value="UniProtKB-EC"/>
</dbReference>
<evidence type="ECO:0000256" key="2">
    <source>
        <dbReference type="ARBA" id="ARBA00004989"/>
    </source>
</evidence>
<keyword evidence="6 10" id="KW-0808">Transferase</keyword>
<accession>A0A5M8P2J6</accession>
<dbReference type="PANTHER" id="PTHR43356">
    <property type="entry name" value="PHOSPHATE ACETYLTRANSFERASE"/>
    <property type="match status" value="1"/>
</dbReference>
<dbReference type="PANTHER" id="PTHR43356:SF3">
    <property type="entry name" value="PHOSPHATE ACETYLTRANSFERASE"/>
    <property type="match status" value="1"/>
</dbReference>
<dbReference type="InterPro" id="IPR004614">
    <property type="entry name" value="P_AcTrfase"/>
</dbReference>